<dbReference type="PANTHER" id="PTHR30595:SF6">
    <property type="entry name" value="SCHLAFEN ALBA-2 DOMAIN-CONTAINING PROTEIN"/>
    <property type="match status" value="1"/>
</dbReference>
<dbReference type="Pfam" id="PF04326">
    <property type="entry name" value="SLFN_AlbA_2"/>
    <property type="match status" value="1"/>
</dbReference>
<feature type="domain" description="Schlafen AlbA-2" evidence="1">
    <location>
        <begin position="17"/>
        <end position="145"/>
    </location>
</feature>
<dbReference type="InterPro" id="IPR007421">
    <property type="entry name" value="Schlafen_AlbA_2_dom"/>
</dbReference>
<dbReference type="Gene3D" id="3.30.565.60">
    <property type="match status" value="1"/>
</dbReference>
<evidence type="ECO:0000313" key="3">
    <source>
        <dbReference type="EMBL" id="NGP90026.1"/>
    </source>
</evidence>
<evidence type="ECO:0008006" key="5">
    <source>
        <dbReference type="Google" id="ProtNLM"/>
    </source>
</evidence>
<dbReference type="Pfam" id="PF21247">
    <property type="entry name" value="Fic-like_C"/>
    <property type="match status" value="1"/>
</dbReference>
<dbReference type="InterPro" id="IPR038461">
    <property type="entry name" value="Schlafen_AlbA_2_dom_sf"/>
</dbReference>
<dbReference type="Pfam" id="PF13749">
    <property type="entry name" value="HATPase_c_4"/>
    <property type="match status" value="1"/>
</dbReference>
<dbReference type="InterPro" id="IPR049514">
    <property type="entry name" value="Fic-like_C"/>
</dbReference>
<proteinExistence type="predicted"/>
<accession>A0A6M1T3M5</accession>
<organism evidence="3 4">
    <name type="scientific">Fodinibius halophilus</name>
    <dbReference type="NCBI Taxonomy" id="1736908"/>
    <lineage>
        <taxon>Bacteria</taxon>
        <taxon>Pseudomonadati</taxon>
        <taxon>Balneolota</taxon>
        <taxon>Balneolia</taxon>
        <taxon>Balneolales</taxon>
        <taxon>Balneolaceae</taxon>
        <taxon>Fodinibius</taxon>
    </lineage>
</organism>
<evidence type="ECO:0000259" key="1">
    <source>
        <dbReference type="Pfam" id="PF04326"/>
    </source>
</evidence>
<dbReference type="Proteomes" id="UP000479132">
    <property type="component" value="Unassembled WGS sequence"/>
</dbReference>
<sequence length="539" mass="61672">MALPVNIEKLIKGTVVETERIEFKKGWNPEDVIHTMCAFSNDINNLGGGYIVIGVEEEDGNPILPPTGLKKNQLDAIQKKLVELSNRIQPTYFAVSEPAEVQGKYVFVLYCPGGDNRPYKAPVSLSDKTRGQAHWIRRYNSTVQANDQEEQKLHELAAKIPFDDRINHEASLKDLKLSLIKEFLQEIDSPLFEQADDIPFSELCRQMQIVKGPIENLKPVNAGLLLFNDEPEQFFPGAKIEVIIYQDDVGDRFSEKIFTGPIHKQLIRALEYLQTNVIREEVAKVKGQAQANRFYNYPYAAIEEVLANAVYHRSYELHNTIEVNVRLDKIEVVSYPGPLPPVDNEMLQKERIIARDYRNRRIGDFLKELQLTEGRSTGFPKIYKAMKQNGSPEPTFETDEQRNYFLATLPIHYSLQGEAWALMNDEDFPSRSEYAEQQEILLNELGTTLSQVCPKSVPSEEGALIIKNLAQEGASPLTDLMEWVGESNRTRFRENYLNGLMEEDFVEFTIPQKPRSSKQKYRLSEKGEELFNGVKHKIE</sequence>
<protein>
    <recommendedName>
        <fullName evidence="5">Transcriptional regulator</fullName>
    </recommendedName>
</protein>
<evidence type="ECO:0000313" key="4">
    <source>
        <dbReference type="Proteomes" id="UP000479132"/>
    </source>
</evidence>
<comment type="caution">
    <text evidence="3">The sequence shown here is derived from an EMBL/GenBank/DDBJ whole genome shotgun (WGS) entry which is preliminary data.</text>
</comment>
<dbReference type="Gene3D" id="3.30.950.30">
    <property type="entry name" value="Schlafen, AAA domain"/>
    <property type="match status" value="1"/>
</dbReference>
<evidence type="ECO:0000259" key="2">
    <source>
        <dbReference type="Pfam" id="PF21247"/>
    </source>
</evidence>
<name>A0A6M1T3M5_9BACT</name>
<dbReference type="EMBL" id="JAALLS010000030">
    <property type="protein sequence ID" value="NGP90026.1"/>
    <property type="molecule type" value="Genomic_DNA"/>
</dbReference>
<dbReference type="AlphaFoldDB" id="A0A6M1T3M5"/>
<reference evidence="3 4" key="1">
    <citation type="submission" date="2020-02" db="EMBL/GenBank/DDBJ databases">
        <title>Aliifodinibius halophilus 2W32, complete genome.</title>
        <authorList>
            <person name="Li Y."/>
            <person name="Wu S."/>
        </authorList>
    </citation>
    <scope>NUCLEOTIDE SEQUENCE [LARGE SCALE GENOMIC DNA]</scope>
    <source>
        <strain evidence="3 4">2W32</strain>
    </source>
</reference>
<feature type="domain" description="Filamentation induced by cAMP protein Fic-like C-terminal" evidence="2">
    <location>
        <begin position="471"/>
        <end position="524"/>
    </location>
</feature>
<dbReference type="RefSeq" id="WP_165271255.1">
    <property type="nucleotide sequence ID" value="NZ_JAALLS010000030.1"/>
</dbReference>
<dbReference type="PANTHER" id="PTHR30595">
    <property type="entry name" value="GLPR-RELATED TRANSCRIPTIONAL REPRESSOR"/>
    <property type="match status" value="1"/>
</dbReference>
<gene>
    <name evidence="3" type="ORF">G3569_16840</name>
</gene>
<dbReference type="InterPro" id="IPR038475">
    <property type="entry name" value="RecG_C_sf"/>
</dbReference>
<keyword evidence="4" id="KW-1185">Reference proteome</keyword>